<comment type="caution">
    <text evidence="1">The sequence shown here is derived from an EMBL/GenBank/DDBJ whole genome shotgun (WGS) entry which is preliminary data.</text>
</comment>
<sequence>MTTQPLDQLPDSSRAFLRPYLPPSAPSDRVFVTLTYAASLDSRVAVGQGQRTILSGPESKCMTHYLRGHHDGILVGVNTFLADDPSLNCRYPITGKSYLEASPRPIIIDPTFRCNIGPSSKVMMAATQMVGKKPWILVSAEWLDNSSLMSDPGRIQFIEDLGASVIPVTGLQSDDRNESWAAILKSLKQLGLRSLMVEGGAQVINDLLCTTVQDVNGTKFSPVDVVIITIAPVYLGKNGVEVSPTTAIDKLYDIKWEQFGRDIVIASFNNKSRLGP</sequence>
<dbReference type="Proteomes" id="UP001433508">
    <property type="component" value="Unassembled WGS sequence"/>
</dbReference>
<reference evidence="2" key="1">
    <citation type="journal article" date="2024" name="Front. Bioeng. Biotechnol.">
        <title>Genome-scale model development and genomic sequencing of the oleaginous clade Lipomyces.</title>
        <authorList>
            <person name="Czajka J.J."/>
            <person name="Han Y."/>
            <person name="Kim J."/>
            <person name="Mondo S.J."/>
            <person name="Hofstad B.A."/>
            <person name="Robles A."/>
            <person name="Haridas S."/>
            <person name="Riley R."/>
            <person name="LaButti K."/>
            <person name="Pangilinan J."/>
            <person name="Andreopoulos W."/>
            <person name="Lipzen A."/>
            <person name="Yan J."/>
            <person name="Wang M."/>
            <person name="Ng V."/>
            <person name="Grigoriev I.V."/>
            <person name="Spatafora J.W."/>
            <person name="Magnuson J.K."/>
            <person name="Baker S.E."/>
            <person name="Pomraning K.R."/>
        </authorList>
    </citation>
    <scope>NUCLEOTIDE SEQUENCE [LARGE SCALE GENOMIC DNA]</scope>
    <source>
        <strain evidence="2">CBS 7786</strain>
    </source>
</reference>
<dbReference type="EMBL" id="MU971343">
    <property type="protein sequence ID" value="KAK9239865.1"/>
    <property type="molecule type" value="Genomic_DNA"/>
</dbReference>
<proteinExistence type="predicted"/>
<organism evidence="1 2">
    <name type="scientific">Lipomyces kononenkoae</name>
    <name type="common">Yeast</name>
    <dbReference type="NCBI Taxonomy" id="34357"/>
    <lineage>
        <taxon>Eukaryota</taxon>
        <taxon>Fungi</taxon>
        <taxon>Dikarya</taxon>
        <taxon>Ascomycota</taxon>
        <taxon>Saccharomycotina</taxon>
        <taxon>Lipomycetes</taxon>
        <taxon>Lipomycetales</taxon>
        <taxon>Lipomycetaceae</taxon>
        <taxon>Lipomyces</taxon>
    </lineage>
</organism>
<evidence type="ECO:0000313" key="1">
    <source>
        <dbReference type="EMBL" id="KAK9239865.1"/>
    </source>
</evidence>
<evidence type="ECO:0000313" key="2">
    <source>
        <dbReference type="Proteomes" id="UP001433508"/>
    </source>
</evidence>
<accession>A0ACC3T819</accession>
<keyword evidence="2" id="KW-1185">Reference proteome</keyword>
<protein>
    <submittedName>
        <fullName evidence="1">Dihydrofolate reductase-like domain-containing protein</fullName>
    </submittedName>
</protein>
<gene>
    <name evidence="1" type="ORF">V1525DRAFT_355161</name>
</gene>
<name>A0ACC3T819_LIPKO</name>